<keyword evidence="4" id="KW-1185">Reference proteome</keyword>
<dbReference type="SUPFAM" id="SSF55729">
    <property type="entry name" value="Acyl-CoA N-acyltransferases (Nat)"/>
    <property type="match status" value="1"/>
</dbReference>
<evidence type="ECO:0000256" key="1">
    <source>
        <dbReference type="SAM" id="Phobius"/>
    </source>
</evidence>
<proteinExistence type="predicted"/>
<gene>
    <name evidence="3" type="ORF">C2E20_6660</name>
</gene>
<dbReference type="PROSITE" id="PS51186">
    <property type="entry name" value="GNAT"/>
    <property type="match status" value="1"/>
</dbReference>
<comment type="caution">
    <text evidence="3">The sequence shown here is derived from an EMBL/GenBank/DDBJ whole genome shotgun (WGS) entry which is preliminary data.</text>
</comment>
<reference evidence="3 4" key="1">
    <citation type="journal article" date="2018" name="Plant J.">
        <title>Genome sequences of Chlorella sorokiniana UTEX 1602 and Micractinium conductrix SAG 241.80: implications to maltose excretion by a green alga.</title>
        <authorList>
            <person name="Arriola M.B."/>
            <person name="Velmurugan N."/>
            <person name="Zhang Y."/>
            <person name="Plunkett M.H."/>
            <person name="Hondzo H."/>
            <person name="Barney B.M."/>
        </authorList>
    </citation>
    <scope>NUCLEOTIDE SEQUENCE [LARGE SCALE GENOMIC DNA]</scope>
    <source>
        <strain evidence="3 4">SAG 241.80</strain>
    </source>
</reference>
<dbReference type="InterPro" id="IPR000182">
    <property type="entry name" value="GNAT_dom"/>
</dbReference>
<dbReference type="AlphaFoldDB" id="A0A2P6V774"/>
<dbReference type="OrthoDB" id="41532at2759"/>
<feature type="transmembrane region" description="Helical" evidence="1">
    <location>
        <begin position="132"/>
        <end position="153"/>
    </location>
</feature>
<dbReference type="InterPro" id="IPR016181">
    <property type="entry name" value="Acyl_CoA_acyltransferase"/>
</dbReference>
<keyword evidence="1" id="KW-0472">Membrane</keyword>
<feature type="domain" description="N-acetyltransferase" evidence="2">
    <location>
        <begin position="13"/>
        <end position="145"/>
    </location>
</feature>
<dbReference type="CDD" id="cd04301">
    <property type="entry name" value="NAT_SF"/>
    <property type="match status" value="1"/>
</dbReference>
<evidence type="ECO:0000313" key="3">
    <source>
        <dbReference type="EMBL" id="PSC69945.1"/>
    </source>
</evidence>
<protein>
    <submittedName>
        <fullName evidence="3">GNAT family N-acetyltransferase</fullName>
    </submittedName>
</protein>
<dbReference type="Gene3D" id="3.40.630.30">
    <property type="match status" value="1"/>
</dbReference>
<evidence type="ECO:0000313" key="4">
    <source>
        <dbReference type="Proteomes" id="UP000239649"/>
    </source>
</evidence>
<dbReference type="Proteomes" id="UP000239649">
    <property type="component" value="Unassembled WGS sequence"/>
</dbReference>
<keyword evidence="1" id="KW-1133">Transmembrane helix</keyword>
<name>A0A2P6V774_9CHLO</name>
<keyword evidence="1" id="KW-0812">Transmembrane</keyword>
<sequence length="174" mass="18485">MAAPLQPSLPQGVRLRPGSPSDAAFLRSAVLRERLNPLGLHPERFTVAERQRPSGVVEIIGFGQIKPVSGGAALELASLVVEKGERGRGLGAALVRDLVGRAGGTPLFLMTIQSRAALYNRCGFEEVPASSLLQVPAFMLAEALAGVVVAYLVTRQRLVLMRCAHDATAPPQQQ</sequence>
<evidence type="ECO:0000259" key="2">
    <source>
        <dbReference type="PROSITE" id="PS51186"/>
    </source>
</evidence>
<dbReference type="EMBL" id="LHPF02000023">
    <property type="protein sequence ID" value="PSC69945.1"/>
    <property type="molecule type" value="Genomic_DNA"/>
</dbReference>
<organism evidence="3 4">
    <name type="scientific">Micractinium conductrix</name>
    <dbReference type="NCBI Taxonomy" id="554055"/>
    <lineage>
        <taxon>Eukaryota</taxon>
        <taxon>Viridiplantae</taxon>
        <taxon>Chlorophyta</taxon>
        <taxon>core chlorophytes</taxon>
        <taxon>Trebouxiophyceae</taxon>
        <taxon>Chlorellales</taxon>
        <taxon>Chlorellaceae</taxon>
        <taxon>Chlorella clade</taxon>
        <taxon>Micractinium</taxon>
    </lineage>
</organism>
<dbReference type="GO" id="GO:0016747">
    <property type="term" value="F:acyltransferase activity, transferring groups other than amino-acyl groups"/>
    <property type="evidence" value="ECO:0007669"/>
    <property type="project" value="InterPro"/>
</dbReference>
<accession>A0A2P6V774</accession>
<dbReference type="Pfam" id="PF13508">
    <property type="entry name" value="Acetyltransf_7"/>
    <property type="match status" value="1"/>
</dbReference>